<dbReference type="GO" id="GO:0019877">
    <property type="term" value="P:diaminopimelate biosynthetic process"/>
    <property type="evidence" value="ECO:0007669"/>
    <property type="project" value="UniProtKB-KW"/>
</dbReference>
<dbReference type="GO" id="GO:0009090">
    <property type="term" value="P:homoserine biosynthetic process"/>
    <property type="evidence" value="ECO:0007669"/>
    <property type="project" value="TreeGrafter"/>
</dbReference>
<evidence type="ECO:0000256" key="8">
    <source>
        <dbReference type="ARBA" id="ARBA00022777"/>
    </source>
</evidence>
<dbReference type="FunFam" id="3.30.2130.10:FF:000001">
    <property type="entry name" value="Bifunctional aspartokinase/homoserine dehydrogenase"/>
    <property type="match status" value="1"/>
</dbReference>
<dbReference type="PROSITE" id="PS51671">
    <property type="entry name" value="ACT"/>
    <property type="match status" value="1"/>
</dbReference>
<dbReference type="PANTHER" id="PTHR21499:SF67">
    <property type="entry name" value="ASPARTOKINASE 3"/>
    <property type="match status" value="1"/>
</dbReference>
<dbReference type="SUPFAM" id="SSF55021">
    <property type="entry name" value="ACT-like"/>
    <property type="match status" value="2"/>
</dbReference>
<dbReference type="PIRSF" id="PIRSF000726">
    <property type="entry name" value="Asp_kin"/>
    <property type="match status" value="1"/>
</dbReference>
<comment type="pathway">
    <text evidence="3 15">Amino-acid biosynthesis; L-methionine biosynthesis via de novo pathway; L-homoserine from L-aspartate: step 1/3.</text>
</comment>
<dbReference type="GO" id="GO:0004072">
    <property type="term" value="F:aspartate kinase activity"/>
    <property type="evidence" value="ECO:0007669"/>
    <property type="project" value="UniProtKB-EC"/>
</dbReference>
<keyword evidence="10" id="KW-0220">Diaminopimelate biosynthesis</keyword>
<evidence type="ECO:0000256" key="1">
    <source>
        <dbReference type="ARBA" id="ARBA00003121"/>
    </source>
</evidence>
<dbReference type="InterPro" id="IPR001048">
    <property type="entry name" value="Asp/Glu/Uridylate_kinase"/>
</dbReference>
<evidence type="ECO:0000259" key="16">
    <source>
        <dbReference type="PROSITE" id="PS51671"/>
    </source>
</evidence>
<evidence type="ECO:0000256" key="5">
    <source>
        <dbReference type="ARBA" id="ARBA00010122"/>
    </source>
</evidence>
<feature type="binding site" evidence="13">
    <location>
        <position position="219"/>
    </location>
    <ligand>
        <name>ATP</name>
        <dbReference type="ChEBI" id="CHEBI:30616"/>
    </ligand>
</feature>
<evidence type="ECO:0000313" key="17">
    <source>
        <dbReference type="EMBL" id="KGN00134.1"/>
    </source>
</evidence>
<keyword evidence="7 13" id="KW-0547">Nucleotide-binding</keyword>
<dbReference type="GO" id="GO:0005524">
    <property type="term" value="F:ATP binding"/>
    <property type="evidence" value="ECO:0007669"/>
    <property type="project" value="UniProtKB-KW"/>
</dbReference>
<gene>
    <name evidence="17" type="ORF">Z955_04645</name>
</gene>
<evidence type="ECO:0000256" key="4">
    <source>
        <dbReference type="ARBA" id="ARBA00005139"/>
    </source>
</evidence>
<comment type="pathway">
    <text evidence="4 15">Amino-acid biosynthesis; L-threonine biosynthesis; L-threonine from L-aspartate: step 1/5.</text>
</comment>
<dbReference type="AlphaFoldDB" id="A0A0A0IHS1"/>
<keyword evidence="6 14" id="KW-0808">Transferase</keyword>
<dbReference type="CDD" id="cd04916">
    <property type="entry name" value="ACT_AKiii-YclM-BS_2"/>
    <property type="match status" value="1"/>
</dbReference>
<evidence type="ECO:0000256" key="11">
    <source>
        <dbReference type="ARBA" id="ARBA00023154"/>
    </source>
</evidence>
<dbReference type="InterPro" id="IPR054352">
    <property type="entry name" value="ACT_Aspartokinase"/>
</dbReference>
<dbReference type="RefSeq" id="WP_039257394.1">
    <property type="nucleotide sequence ID" value="NZ_JDRY01000024.1"/>
</dbReference>
<feature type="domain" description="ACT" evidence="16">
    <location>
        <begin position="379"/>
        <end position="438"/>
    </location>
</feature>
<reference evidence="17 18" key="1">
    <citation type="submission" date="2014-01" db="EMBL/GenBank/DDBJ databases">
        <title>Plasmidome dynamics in the species complex Clostridium novyi sensu lato converts strains of independent lineages into distinctly different pathogens.</title>
        <authorList>
            <person name="Skarin H."/>
            <person name="Segerman B."/>
        </authorList>
    </citation>
    <scope>NUCLEOTIDE SEQUENCE [LARGE SCALE GENOMIC DNA]</scope>
    <source>
        <strain evidence="17 18">DC5</strain>
    </source>
</reference>
<dbReference type="InterPro" id="IPR045865">
    <property type="entry name" value="ACT-like_dom_sf"/>
</dbReference>
<evidence type="ECO:0000256" key="12">
    <source>
        <dbReference type="ARBA" id="ARBA00047872"/>
    </source>
</evidence>
<dbReference type="UniPathway" id="UPA00050">
    <property type="reaction ID" value="UER00461"/>
</dbReference>
<evidence type="ECO:0000256" key="9">
    <source>
        <dbReference type="ARBA" id="ARBA00022840"/>
    </source>
</evidence>
<accession>A0A0A0IHS1</accession>
<evidence type="ECO:0000256" key="13">
    <source>
        <dbReference type="PIRSR" id="PIRSR000726-1"/>
    </source>
</evidence>
<evidence type="ECO:0000256" key="6">
    <source>
        <dbReference type="ARBA" id="ARBA00022679"/>
    </source>
</evidence>
<protein>
    <recommendedName>
        <fullName evidence="14">Aspartokinase</fullName>
        <ecNumber evidence="14">2.7.2.4</ecNumber>
    </recommendedName>
</protein>
<dbReference type="EMBL" id="JDRY01000024">
    <property type="protein sequence ID" value="KGN00134.1"/>
    <property type="molecule type" value="Genomic_DNA"/>
</dbReference>
<name>A0A0A0IHS1_CLOBO</name>
<dbReference type="InterPro" id="IPR036393">
    <property type="entry name" value="AceGlu_kinase-like_sf"/>
</dbReference>
<dbReference type="EC" id="2.7.2.4" evidence="14"/>
<dbReference type="Gene3D" id="3.30.2130.10">
    <property type="entry name" value="VC0802-like"/>
    <property type="match status" value="1"/>
</dbReference>
<dbReference type="GO" id="GO:0009088">
    <property type="term" value="P:threonine biosynthetic process"/>
    <property type="evidence" value="ECO:0007669"/>
    <property type="project" value="UniProtKB-UniPathway"/>
</dbReference>
<evidence type="ECO:0000256" key="2">
    <source>
        <dbReference type="ARBA" id="ARBA00004766"/>
    </source>
</evidence>
<organism evidence="17 18">
    <name type="scientific">Clostridium botulinum C/D str. DC5</name>
    <dbReference type="NCBI Taxonomy" id="1443128"/>
    <lineage>
        <taxon>Bacteria</taxon>
        <taxon>Bacillati</taxon>
        <taxon>Bacillota</taxon>
        <taxon>Clostridia</taxon>
        <taxon>Eubacteriales</taxon>
        <taxon>Clostridiaceae</taxon>
        <taxon>Clostridium</taxon>
    </lineage>
</organism>
<evidence type="ECO:0000256" key="10">
    <source>
        <dbReference type="ARBA" id="ARBA00022915"/>
    </source>
</evidence>
<comment type="catalytic activity">
    <reaction evidence="12 14">
        <text>L-aspartate + ATP = 4-phospho-L-aspartate + ADP</text>
        <dbReference type="Rhea" id="RHEA:23776"/>
        <dbReference type="ChEBI" id="CHEBI:29991"/>
        <dbReference type="ChEBI" id="CHEBI:30616"/>
        <dbReference type="ChEBI" id="CHEBI:57535"/>
        <dbReference type="ChEBI" id="CHEBI:456216"/>
        <dbReference type="EC" id="2.7.2.4"/>
    </reaction>
</comment>
<dbReference type="UniPathway" id="UPA00034">
    <property type="reaction ID" value="UER00015"/>
</dbReference>
<feature type="binding site" evidence="13">
    <location>
        <position position="52"/>
    </location>
    <ligand>
        <name>substrate</name>
    </ligand>
</feature>
<evidence type="ECO:0000313" key="18">
    <source>
        <dbReference type="Proteomes" id="UP000030014"/>
    </source>
</evidence>
<comment type="caution">
    <text evidence="17">The sequence shown here is derived from an EMBL/GenBank/DDBJ whole genome shotgun (WGS) entry which is preliminary data.</text>
</comment>
<feature type="binding site" evidence="13">
    <location>
        <begin position="208"/>
        <end position="209"/>
    </location>
    <ligand>
        <name>ATP</name>
        <dbReference type="ChEBI" id="CHEBI:30616"/>
    </ligand>
</feature>
<dbReference type="PANTHER" id="PTHR21499">
    <property type="entry name" value="ASPARTATE KINASE"/>
    <property type="match status" value="1"/>
</dbReference>
<keyword evidence="8 14" id="KW-0418">Kinase</keyword>
<dbReference type="InterPro" id="IPR002912">
    <property type="entry name" value="ACT_dom"/>
</dbReference>
<evidence type="ECO:0000256" key="15">
    <source>
        <dbReference type="RuleBase" id="RU004249"/>
    </source>
</evidence>
<evidence type="ECO:0000256" key="14">
    <source>
        <dbReference type="RuleBase" id="RU003448"/>
    </source>
</evidence>
<comment type="similarity">
    <text evidence="5 14">Belongs to the aspartokinase family.</text>
</comment>
<dbReference type="UniPathway" id="UPA00051">
    <property type="reaction ID" value="UER00462"/>
</dbReference>
<feature type="binding site" evidence="13">
    <location>
        <begin position="8"/>
        <end position="11"/>
    </location>
    <ligand>
        <name>ATP</name>
        <dbReference type="ChEBI" id="CHEBI:30616"/>
    </ligand>
</feature>
<dbReference type="SUPFAM" id="SSF53633">
    <property type="entry name" value="Carbamate kinase-like"/>
    <property type="match status" value="1"/>
</dbReference>
<dbReference type="Pfam" id="PF00696">
    <property type="entry name" value="AA_kinase"/>
    <property type="match status" value="1"/>
</dbReference>
<comment type="pathway">
    <text evidence="2 15">Amino-acid biosynthesis; L-lysine biosynthesis via DAP pathway; (S)-tetrahydrodipicolinate from L-aspartate: step 1/4.</text>
</comment>
<dbReference type="Proteomes" id="UP000030014">
    <property type="component" value="Unassembled WGS sequence"/>
</dbReference>
<evidence type="ECO:0000256" key="7">
    <source>
        <dbReference type="ARBA" id="ARBA00022741"/>
    </source>
</evidence>
<dbReference type="CDD" id="cd04911">
    <property type="entry name" value="ACT_AKiii-YclM-BS_1"/>
    <property type="match status" value="1"/>
</dbReference>
<dbReference type="InterPro" id="IPR018042">
    <property type="entry name" value="Aspartate_kinase_CS"/>
</dbReference>
<evidence type="ECO:0000256" key="3">
    <source>
        <dbReference type="ARBA" id="ARBA00004986"/>
    </source>
</evidence>
<dbReference type="InterPro" id="IPR001341">
    <property type="entry name" value="Asp_kinase"/>
</dbReference>
<comment type="function">
    <text evidence="1">Catalyzes the phosphorylation of the beta-carboxyl group of aspartic acid with ATP to yield 4-phospho-L-aspartate, which is involved in the branched biosynthetic pathway leading to the biosynthesis of amino acids threonine, isoleucine and methionine.</text>
</comment>
<dbReference type="NCBIfam" id="NF006540">
    <property type="entry name" value="PRK09034.1"/>
    <property type="match status" value="1"/>
</dbReference>
<keyword evidence="15" id="KW-0028">Amino-acid biosynthesis</keyword>
<keyword evidence="11" id="KW-0457">Lysine biosynthesis</keyword>
<dbReference type="Gene3D" id="3.40.1160.10">
    <property type="entry name" value="Acetylglutamate kinase-like"/>
    <property type="match status" value="1"/>
</dbReference>
<dbReference type="NCBIfam" id="TIGR00657">
    <property type="entry name" value="asp_kinases"/>
    <property type="match status" value="1"/>
</dbReference>
<keyword evidence="9 13" id="KW-0067">ATP-binding</keyword>
<dbReference type="GO" id="GO:0009089">
    <property type="term" value="P:lysine biosynthetic process via diaminopimelate"/>
    <property type="evidence" value="ECO:0007669"/>
    <property type="project" value="UniProtKB-UniPathway"/>
</dbReference>
<sequence>MNDIIVAKFGGSSLASAEQFKKVKNIIMKDSRRKYIIPSAPGKRNDKDYKITDLLYLCHAHVQNKISFDDVFKIIEDRYKEIVNDLGLSVDIEFYLKKMKKIISDGGSCDYTVSRGEYLNGIILANFLDYEFVDAAQIICFDKYGCFDSERTKISAKNKLKNIKNAVIPGFYGAMPDGSIKTFSRGGSDITGAIIAKDVEASLYENWTDVSGFLMADPRIVENPKPIEKITYNELRELAYMGASVLHEEAIFPAKEGNIPINIKNTNCPHDKGTLIVNEINLKDGGRKITGIAGKKDFTVIAVQKTYMNAEIGFGRRLLSALETYGISFEHMPSGIDTISIVIEDSQLDNKLDKLLEEIKRQCNPDSIHVIPNMALIATVGMGMAKAVGTSEKIFSALAKSHINIGMIDQGSSEINIIIGVDANDFEKAIKAIYKAFE</sequence>
<dbReference type="GO" id="GO:0005829">
    <property type="term" value="C:cytosol"/>
    <property type="evidence" value="ECO:0007669"/>
    <property type="project" value="TreeGrafter"/>
</dbReference>
<feature type="binding site" evidence="13">
    <location>
        <position position="117"/>
    </location>
    <ligand>
        <name>substrate</name>
    </ligand>
</feature>
<proteinExistence type="inferred from homology"/>
<dbReference type="InterPro" id="IPR005260">
    <property type="entry name" value="Asp_kin_monofn"/>
</dbReference>
<dbReference type="PROSITE" id="PS00324">
    <property type="entry name" value="ASPARTOKINASE"/>
    <property type="match status" value="1"/>
</dbReference>
<dbReference type="Pfam" id="PF22468">
    <property type="entry name" value="ACT_9"/>
    <property type="match status" value="1"/>
</dbReference>